<sequence>MVSTSDSDSDNLSSNLETNQLLQRLTVSGKNLVSLLNTAPSEVRTHDLEIMRLARCLLRYRGMNDGVDSVEQGVDGSRRAAKATMVEHQQQSTGTRFIPSGFRHPDLLHNDFCYQRYW</sequence>
<organism evidence="1 2">
    <name type="scientific">Daphnia magna</name>
    <dbReference type="NCBI Taxonomy" id="35525"/>
    <lineage>
        <taxon>Eukaryota</taxon>
        <taxon>Metazoa</taxon>
        <taxon>Ecdysozoa</taxon>
        <taxon>Arthropoda</taxon>
        <taxon>Crustacea</taxon>
        <taxon>Branchiopoda</taxon>
        <taxon>Diplostraca</taxon>
        <taxon>Cladocera</taxon>
        <taxon>Anomopoda</taxon>
        <taxon>Daphniidae</taxon>
        <taxon>Daphnia</taxon>
    </lineage>
</organism>
<dbReference type="EMBL" id="JAOYFB010000039">
    <property type="protein sequence ID" value="KAK4031010.1"/>
    <property type="molecule type" value="Genomic_DNA"/>
</dbReference>
<proteinExistence type="predicted"/>
<dbReference type="Proteomes" id="UP001234178">
    <property type="component" value="Unassembled WGS sequence"/>
</dbReference>
<protein>
    <submittedName>
        <fullName evidence="1">Uncharacterized protein</fullName>
    </submittedName>
</protein>
<gene>
    <name evidence="1" type="ORF">OUZ56_024468</name>
</gene>
<name>A0ABR0B0U9_9CRUS</name>
<comment type="caution">
    <text evidence="1">The sequence shown here is derived from an EMBL/GenBank/DDBJ whole genome shotgun (WGS) entry which is preliminary data.</text>
</comment>
<evidence type="ECO:0000313" key="2">
    <source>
        <dbReference type="Proteomes" id="UP001234178"/>
    </source>
</evidence>
<evidence type="ECO:0000313" key="1">
    <source>
        <dbReference type="EMBL" id="KAK4031010.1"/>
    </source>
</evidence>
<reference evidence="1 2" key="1">
    <citation type="journal article" date="2023" name="Nucleic Acids Res.">
        <title>The hologenome of Daphnia magna reveals possible DNA methylation and microbiome-mediated evolution of the host genome.</title>
        <authorList>
            <person name="Chaturvedi A."/>
            <person name="Li X."/>
            <person name="Dhandapani V."/>
            <person name="Marshall H."/>
            <person name="Kissane S."/>
            <person name="Cuenca-Cambronero M."/>
            <person name="Asole G."/>
            <person name="Calvet F."/>
            <person name="Ruiz-Romero M."/>
            <person name="Marangio P."/>
            <person name="Guigo R."/>
            <person name="Rago D."/>
            <person name="Mirbahai L."/>
            <person name="Eastwood N."/>
            <person name="Colbourne J.K."/>
            <person name="Zhou J."/>
            <person name="Mallon E."/>
            <person name="Orsini L."/>
        </authorList>
    </citation>
    <scope>NUCLEOTIDE SEQUENCE [LARGE SCALE GENOMIC DNA]</scope>
    <source>
        <strain evidence="1">LRV0_1</strain>
    </source>
</reference>
<accession>A0ABR0B0U9</accession>
<keyword evidence="2" id="KW-1185">Reference proteome</keyword>